<reference evidence="4 5" key="1">
    <citation type="submission" date="2020-01" db="EMBL/GenBank/DDBJ databases">
        <authorList>
            <person name="Gulvik C.A."/>
            <person name="Batra D.G."/>
        </authorList>
    </citation>
    <scope>NUCLEOTIDE SEQUENCE [LARGE SCALE GENOMIC DNA]</scope>
    <source>
        <strain evidence="4 5">W9323</strain>
    </source>
</reference>
<organism evidence="4 5">
    <name type="scientific">Kroppenstedtia pulmonis</name>
    <dbReference type="NCBI Taxonomy" id="1380685"/>
    <lineage>
        <taxon>Bacteria</taxon>
        <taxon>Bacillati</taxon>
        <taxon>Bacillota</taxon>
        <taxon>Bacilli</taxon>
        <taxon>Bacillales</taxon>
        <taxon>Thermoactinomycetaceae</taxon>
        <taxon>Kroppenstedtia</taxon>
    </lineage>
</organism>
<gene>
    <name evidence="4" type="ORF">GXN76_01240</name>
</gene>
<evidence type="ECO:0000313" key="4">
    <source>
        <dbReference type="EMBL" id="QKG83223.1"/>
    </source>
</evidence>
<evidence type="ECO:0000256" key="2">
    <source>
        <dbReference type="SAM" id="Phobius"/>
    </source>
</evidence>
<dbReference type="KEGG" id="kpul:GXN76_01240"/>
<keyword evidence="2" id="KW-0472">Membrane</keyword>
<dbReference type="Proteomes" id="UP000503088">
    <property type="component" value="Chromosome"/>
</dbReference>
<accession>A0A7D3XZQ9</accession>
<protein>
    <recommendedName>
        <fullName evidence="6">LPXTG cell wall anchor domain-containing protein</fullName>
    </recommendedName>
</protein>
<keyword evidence="2" id="KW-0812">Transmembrane</keyword>
<evidence type="ECO:0000256" key="3">
    <source>
        <dbReference type="SAM" id="SignalP"/>
    </source>
</evidence>
<name>A0A7D3XZQ9_9BACL</name>
<keyword evidence="2" id="KW-1133">Transmembrane helix</keyword>
<feature type="chain" id="PRO_5028900350" description="LPXTG cell wall anchor domain-containing protein" evidence="3">
    <location>
        <begin position="21"/>
        <end position="234"/>
    </location>
</feature>
<dbReference type="EMBL" id="CP048104">
    <property type="protein sequence ID" value="QKG83223.1"/>
    <property type="molecule type" value="Genomic_DNA"/>
</dbReference>
<evidence type="ECO:0000313" key="5">
    <source>
        <dbReference type="Proteomes" id="UP000503088"/>
    </source>
</evidence>
<proteinExistence type="predicted"/>
<sequence>MRTTVIAVLTCLLVFTVAPAASFAETSQETAPENLQGSYYTKDGKHFVEVQLSQAGQPEGNWIVTLNGSNEQSSPEGSQLDKYTADYDDLIKGRNYQVIAVFYGQNGDKPIDLNACFQLEAKQPTSGLDNQVQLKSCGFEEIPAPSEPVSSEFDTADDSEDLGKKPEGEEPQQSKSTDKEETGSLEHLNSTQKQGGEMPQTALPISGAFVGAQLIGMGCVVLGNRRSSKHNLKS</sequence>
<evidence type="ECO:0000256" key="1">
    <source>
        <dbReference type="SAM" id="MobiDB-lite"/>
    </source>
</evidence>
<dbReference type="AlphaFoldDB" id="A0A7D3XZQ9"/>
<feature type="transmembrane region" description="Helical" evidence="2">
    <location>
        <begin position="202"/>
        <end position="223"/>
    </location>
</feature>
<keyword evidence="5" id="KW-1185">Reference proteome</keyword>
<evidence type="ECO:0008006" key="6">
    <source>
        <dbReference type="Google" id="ProtNLM"/>
    </source>
</evidence>
<feature type="signal peptide" evidence="3">
    <location>
        <begin position="1"/>
        <end position="20"/>
    </location>
</feature>
<keyword evidence="3" id="KW-0732">Signal</keyword>
<dbReference type="RefSeq" id="WP_173219556.1">
    <property type="nucleotide sequence ID" value="NZ_CP048104.1"/>
</dbReference>
<feature type="region of interest" description="Disordered" evidence="1">
    <location>
        <begin position="141"/>
        <end position="201"/>
    </location>
</feature>